<sequence length="133" mass="15230">MIPEQKATIRYLREHGLGYKAIGVKLSLSSNTIKSFCRRNAVKVGEKTDDVLPDYCHACGRVLTHTNGKKKKRFCGTSCRQTWWNSHLEEVNRQAYTEHVCLACGGEFTSYANPKRKYCSRKCYVTARFGDKK</sequence>
<evidence type="ECO:0000313" key="1">
    <source>
        <dbReference type="EMBL" id="KLL34840.1"/>
    </source>
</evidence>
<dbReference type="EMBL" id="LBKL01000105">
    <property type="protein sequence ID" value="KLL34840.1"/>
    <property type="molecule type" value="Genomic_DNA"/>
</dbReference>
<dbReference type="GO" id="GO:0008270">
    <property type="term" value="F:zinc ion binding"/>
    <property type="evidence" value="ECO:0007669"/>
    <property type="project" value="UniProtKB-KW"/>
</dbReference>
<evidence type="ECO:0000313" key="2">
    <source>
        <dbReference type="EMBL" id="SUN15121.1"/>
    </source>
</evidence>
<keyword evidence="2" id="KW-0479">Metal-binding</keyword>
<dbReference type="Proteomes" id="UP000035346">
    <property type="component" value="Unassembled WGS sequence"/>
</dbReference>
<gene>
    <name evidence="2" type="ORF">NCTC8185_02448</name>
    <name evidence="1" type="ORF">WA04_12175</name>
</gene>
<evidence type="ECO:0000313" key="3">
    <source>
        <dbReference type="Proteomes" id="UP000035346"/>
    </source>
</evidence>
<reference evidence="1 3" key="1">
    <citation type="journal article" date="2015" name="PLoS ONE">
        <title>Genomic analysis reveals the molecular basis for capsule loss in the group B streptococcus population.</title>
        <authorList>
            <consortium name="DEVANI Consortium"/>
            <person name="Rosini R."/>
            <person name="Campisi E."/>
            <person name="De Chiara M."/>
            <person name="Tettelin H."/>
            <person name="Rinaudo D."/>
            <person name="Toniolo C."/>
            <person name="Metruccio M."/>
            <person name="Guidotti S."/>
            <person name="Sorensen U.B."/>
            <person name="Kilian M."/>
            <person name="Ramirez M."/>
            <person name="Janulczyk R."/>
            <person name="Donati C."/>
            <person name="Grandi G."/>
            <person name="Margarit I."/>
        </authorList>
    </citation>
    <scope>NUCLEOTIDE SEQUENCE [LARGE SCALE GENOMIC DNA]</scope>
    <source>
        <strain evidence="1 3">DK-B-USS-215</strain>
    </source>
</reference>
<protein>
    <submittedName>
        <fullName evidence="1">RNA polymerase subunit sigma-70</fullName>
    </submittedName>
    <submittedName>
        <fullName evidence="2">Zinc-finger protein</fullName>
    </submittedName>
</protein>
<dbReference type="AlphaFoldDB" id="A0A0H1YDU0"/>
<dbReference type="EMBL" id="UHEQ01000004">
    <property type="protein sequence ID" value="SUN15121.1"/>
    <property type="molecule type" value="Genomic_DNA"/>
</dbReference>
<comment type="caution">
    <text evidence="1">The sequence shown here is derived from an EMBL/GenBank/DDBJ whole genome shotgun (WGS) entry which is preliminary data.</text>
</comment>
<name>A0A0H1YDU0_STRAG</name>
<keyword evidence="2" id="KW-0862">Zinc</keyword>
<proteinExistence type="predicted"/>
<organism evidence="1 3">
    <name type="scientific">Streptococcus agalactiae</name>
    <dbReference type="NCBI Taxonomy" id="1311"/>
    <lineage>
        <taxon>Bacteria</taxon>
        <taxon>Bacillati</taxon>
        <taxon>Bacillota</taxon>
        <taxon>Bacilli</taxon>
        <taxon>Lactobacillales</taxon>
        <taxon>Streptococcaceae</taxon>
        <taxon>Streptococcus</taxon>
    </lineage>
</organism>
<accession>A0A0H1YDU0</accession>
<reference evidence="2 4" key="2">
    <citation type="submission" date="2018-06" db="EMBL/GenBank/DDBJ databases">
        <authorList>
            <consortium name="Pathogen Informatics"/>
            <person name="Doyle S."/>
        </authorList>
    </citation>
    <scope>NUCLEOTIDE SEQUENCE [LARGE SCALE GENOMIC DNA]</scope>
    <source>
        <strain evidence="2 4">NCTC8185</strain>
    </source>
</reference>
<dbReference type="Proteomes" id="UP000254076">
    <property type="component" value="Unassembled WGS sequence"/>
</dbReference>
<dbReference type="RefSeq" id="WP_000611948.1">
    <property type="nucleotide sequence ID" value="NZ_CP008813.1"/>
</dbReference>
<evidence type="ECO:0000313" key="4">
    <source>
        <dbReference type="Proteomes" id="UP000254076"/>
    </source>
</evidence>
<keyword evidence="2" id="KW-0863">Zinc-finger</keyword>